<sequence length="282" mass="30904">MIDAHIHVVPPNLPGVGSLAPTLKLPPDAVAAAVAAEMRAAGVEQAFAMGEWSAPPDDPLGIEKTLKIAALVPGLKPIGVADPVKGADPDHLRRVEAELARGRVVALKGYLGYLHYEPAHTNYRRYYELAARYKIPVVFHAGDTYSPYAKLKYAHPLGIDEVAVDHPETRFVIAHAGNPWLADAAQVVYKNMNVWADLSGLVVGDASVFASDEYRDTLADLAANLRRAFRYAERPNRFVFGTDWPLIPIAPYRQFIASVIPSEYHPEVFADNARVLFRAMSS</sequence>
<accession>A0A225DVT5</accession>
<evidence type="ECO:0000256" key="1">
    <source>
        <dbReference type="ARBA" id="ARBA00023239"/>
    </source>
</evidence>
<reference evidence="4" key="1">
    <citation type="submission" date="2017-06" db="EMBL/GenBank/DDBJ databases">
        <title>Genome analysis of Fimbriiglobus ruber SP5, the first member of the order Planctomycetales with confirmed chitinolytic capability.</title>
        <authorList>
            <person name="Ravin N.V."/>
            <person name="Rakitin A.L."/>
            <person name="Ivanova A.A."/>
            <person name="Beletsky A.V."/>
            <person name="Kulichevskaya I.S."/>
            <person name="Mardanov A.V."/>
            <person name="Dedysh S.N."/>
        </authorList>
    </citation>
    <scope>NUCLEOTIDE SEQUENCE [LARGE SCALE GENOMIC DNA]</scope>
    <source>
        <strain evidence="4">SP5</strain>
    </source>
</reference>
<feature type="domain" description="Amidohydrolase-related" evidence="2">
    <location>
        <begin position="2"/>
        <end position="278"/>
    </location>
</feature>
<keyword evidence="1" id="KW-0456">Lyase</keyword>
<organism evidence="3 4">
    <name type="scientific">Fimbriiglobus ruber</name>
    <dbReference type="NCBI Taxonomy" id="1908690"/>
    <lineage>
        <taxon>Bacteria</taxon>
        <taxon>Pseudomonadati</taxon>
        <taxon>Planctomycetota</taxon>
        <taxon>Planctomycetia</taxon>
        <taxon>Gemmatales</taxon>
        <taxon>Gemmataceae</taxon>
        <taxon>Fimbriiglobus</taxon>
    </lineage>
</organism>
<dbReference type="RefSeq" id="WP_088253217.1">
    <property type="nucleotide sequence ID" value="NZ_NIDE01000002.1"/>
</dbReference>
<dbReference type="OrthoDB" id="9771932at2"/>
<proteinExistence type="predicted"/>
<dbReference type="InterPro" id="IPR032466">
    <property type="entry name" value="Metal_Hydrolase"/>
</dbReference>
<comment type="caution">
    <text evidence="3">The sequence shown here is derived from an EMBL/GenBank/DDBJ whole genome shotgun (WGS) entry which is preliminary data.</text>
</comment>
<dbReference type="CDD" id="cd01292">
    <property type="entry name" value="metallo-dependent_hydrolases"/>
    <property type="match status" value="1"/>
</dbReference>
<evidence type="ECO:0000313" key="4">
    <source>
        <dbReference type="Proteomes" id="UP000214646"/>
    </source>
</evidence>
<dbReference type="SUPFAM" id="SSF51556">
    <property type="entry name" value="Metallo-dependent hydrolases"/>
    <property type="match status" value="1"/>
</dbReference>
<keyword evidence="4" id="KW-1185">Reference proteome</keyword>
<dbReference type="Proteomes" id="UP000214646">
    <property type="component" value="Unassembled WGS sequence"/>
</dbReference>
<dbReference type="PANTHER" id="PTHR21240:SF19">
    <property type="entry name" value="CATALYTIC_ HYDROLASE"/>
    <property type="match status" value="1"/>
</dbReference>
<dbReference type="PANTHER" id="PTHR21240">
    <property type="entry name" value="2-AMINO-3-CARBOXYLMUCONATE-6-SEMIALDEHYDE DECARBOXYLASE"/>
    <property type="match status" value="1"/>
</dbReference>
<gene>
    <name evidence="3" type="ORF">FRUB_01822</name>
</gene>
<dbReference type="EMBL" id="NIDE01000002">
    <property type="protein sequence ID" value="OWK45491.1"/>
    <property type="molecule type" value="Genomic_DNA"/>
</dbReference>
<dbReference type="GO" id="GO:0016787">
    <property type="term" value="F:hydrolase activity"/>
    <property type="evidence" value="ECO:0007669"/>
    <property type="project" value="InterPro"/>
</dbReference>
<dbReference type="InterPro" id="IPR006680">
    <property type="entry name" value="Amidohydro-rel"/>
</dbReference>
<dbReference type="Gene3D" id="3.20.20.140">
    <property type="entry name" value="Metal-dependent hydrolases"/>
    <property type="match status" value="1"/>
</dbReference>
<evidence type="ECO:0000259" key="2">
    <source>
        <dbReference type="Pfam" id="PF04909"/>
    </source>
</evidence>
<dbReference type="AlphaFoldDB" id="A0A225DVT5"/>
<evidence type="ECO:0000313" key="3">
    <source>
        <dbReference type="EMBL" id="OWK45491.1"/>
    </source>
</evidence>
<protein>
    <recommendedName>
        <fullName evidence="2">Amidohydrolase-related domain-containing protein</fullName>
    </recommendedName>
</protein>
<dbReference type="InterPro" id="IPR032465">
    <property type="entry name" value="ACMSD"/>
</dbReference>
<dbReference type="GO" id="GO:0016831">
    <property type="term" value="F:carboxy-lyase activity"/>
    <property type="evidence" value="ECO:0007669"/>
    <property type="project" value="InterPro"/>
</dbReference>
<dbReference type="Pfam" id="PF04909">
    <property type="entry name" value="Amidohydro_2"/>
    <property type="match status" value="1"/>
</dbReference>
<name>A0A225DVT5_9BACT</name>